<dbReference type="SUPFAM" id="SSF102705">
    <property type="entry name" value="NIF3 (NGG1p interacting factor 3)-like"/>
    <property type="match status" value="1"/>
</dbReference>
<dbReference type="InterPro" id="IPR002678">
    <property type="entry name" value="DUF34/NIF3"/>
</dbReference>
<evidence type="ECO:0000313" key="7">
    <source>
        <dbReference type="EMBL" id="AKA35769.1"/>
    </source>
</evidence>
<dbReference type="GO" id="GO:0005737">
    <property type="term" value="C:cytoplasm"/>
    <property type="evidence" value="ECO:0007669"/>
    <property type="project" value="TreeGrafter"/>
</dbReference>
<sequence>MKVKHIIEHLEELAPLHYAEDFDNTGLLVGNAEQEVTGILISHDTLENVVEEAMAKNCNMIVSFHPIIFAGLKRLTGSSYVERTVIKAIENKIAILAIHTALDNAIDGVNAKICQALGLKNCRILLPKTGTIKKLTTFIPKKDADLLRNKLFEAGAGNIGNYENCSFSVDGMGSFKPQEGANPTIGKIGETHYESETQINITFASHLEKNILRTLFRHHPYEEVAYEITTLDNTNQKLGMGMVGELESPVAEKAFLRFVKERMQTGCVRHSALLGKKVKKVAVLGGSGAFAIRAAKQAGADVFITADLKYHQFYEGEGQLVLMDIGHFESERFTKNLIYDFLTKKIPNFAIALSESDTNPIKYF</sequence>
<keyword evidence="8" id="KW-1185">Reference proteome</keyword>
<dbReference type="GO" id="GO:0046872">
    <property type="term" value="F:metal ion binding"/>
    <property type="evidence" value="ECO:0007669"/>
    <property type="project" value="UniProtKB-UniRule"/>
</dbReference>
<feature type="binding site" evidence="6">
    <location>
        <position position="65"/>
    </location>
    <ligand>
        <name>a divalent metal cation</name>
        <dbReference type="ChEBI" id="CHEBI:60240"/>
        <label>1</label>
    </ligand>
</feature>
<dbReference type="Gene3D" id="3.40.1390.30">
    <property type="entry name" value="NIF3 (NGG1p interacting factor 3)-like"/>
    <property type="match status" value="1"/>
</dbReference>
<dbReference type="Gene3D" id="3.30.70.120">
    <property type="match status" value="1"/>
</dbReference>
<comment type="similarity">
    <text evidence="1 5">Belongs to the GTP cyclohydrolase I type 2/NIF3 family.</text>
</comment>
<evidence type="ECO:0000256" key="5">
    <source>
        <dbReference type="PIRNR" id="PIRNR037489"/>
    </source>
</evidence>
<evidence type="ECO:0000256" key="6">
    <source>
        <dbReference type="PIRSR" id="PIRSR602678-1"/>
    </source>
</evidence>
<dbReference type="PIRSF" id="PIRSF037489">
    <property type="entry name" value="UCP037489_NIF3_YqfO"/>
    <property type="match status" value="1"/>
</dbReference>
<dbReference type="FunFam" id="3.40.1390.30:FF:000001">
    <property type="entry name" value="GTP cyclohydrolase 1 type 2"/>
    <property type="match status" value="1"/>
</dbReference>
<dbReference type="InterPro" id="IPR017221">
    <property type="entry name" value="DUF34/NIF3_bac"/>
</dbReference>
<dbReference type="Pfam" id="PF01784">
    <property type="entry name" value="DUF34_NIF3"/>
    <property type="match status" value="1"/>
</dbReference>
<keyword evidence="4 5" id="KW-0479">Metal-binding</keyword>
<dbReference type="NCBIfam" id="TIGR00486">
    <property type="entry name" value="YbgI_SA1388"/>
    <property type="match status" value="1"/>
</dbReference>
<dbReference type="PATRIC" id="fig|516051.4.peg.2241"/>
<protein>
    <recommendedName>
        <fullName evidence="3 5">GTP cyclohydrolase 1 type 2 homolog</fullName>
    </recommendedName>
</protein>
<evidence type="ECO:0000256" key="1">
    <source>
        <dbReference type="ARBA" id="ARBA00006964"/>
    </source>
</evidence>
<evidence type="ECO:0000256" key="4">
    <source>
        <dbReference type="ARBA" id="ARBA00022723"/>
    </source>
</evidence>
<name>A0A0D5YV44_9FLAO</name>
<dbReference type="KEGG" id="mlt:VC82_2176"/>
<gene>
    <name evidence="7" type="ORF">VC82_2176</name>
</gene>
<evidence type="ECO:0000313" key="8">
    <source>
        <dbReference type="Proteomes" id="UP000032726"/>
    </source>
</evidence>
<dbReference type="RefSeq" id="WP_045802387.1">
    <property type="nucleotide sequence ID" value="NZ_CP011071.1"/>
</dbReference>
<proteinExistence type="inferred from homology"/>
<reference evidence="7 8" key="1">
    <citation type="submission" date="2015-03" db="EMBL/GenBank/DDBJ databases">
        <title>Complete genome sequence of Muricauda lutaonensis CC-HSB-11T, isolated from a coastal hot spring.</title>
        <authorList>
            <person name="Kim K.M."/>
        </authorList>
    </citation>
    <scope>NUCLEOTIDE SEQUENCE [LARGE SCALE GENOMIC DNA]</scope>
    <source>
        <strain evidence="7 8">CC-HSB-11</strain>
    </source>
</reference>
<dbReference type="InterPro" id="IPR015867">
    <property type="entry name" value="N-reg_PII/ATP_PRibTrfase_C"/>
</dbReference>
<feature type="binding site" evidence="6">
    <location>
        <position position="327"/>
    </location>
    <ligand>
        <name>a divalent metal cation</name>
        <dbReference type="ChEBI" id="CHEBI:60240"/>
        <label>1</label>
    </ligand>
</feature>
<dbReference type="PANTHER" id="PTHR13799">
    <property type="entry name" value="NGG1 INTERACTING FACTOR 3"/>
    <property type="match status" value="1"/>
</dbReference>
<organism evidence="7 8">
    <name type="scientific">Flagellimonas lutaonensis</name>
    <dbReference type="NCBI Taxonomy" id="516051"/>
    <lineage>
        <taxon>Bacteria</taxon>
        <taxon>Pseudomonadati</taxon>
        <taxon>Bacteroidota</taxon>
        <taxon>Flavobacteriia</taxon>
        <taxon>Flavobacteriales</taxon>
        <taxon>Flavobacteriaceae</taxon>
        <taxon>Flagellimonas</taxon>
    </lineage>
</organism>
<dbReference type="Proteomes" id="UP000032726">
    <property type="component" value="Chromosome"/>
</dbReference>
<dbReference type="STRING" id="516051.VC82_2176"/>
<accession>A0A0D5YV44</accession>
<feature type="binding site" evidence="6">
    <location>
        <position position="103"/>
    </location>
    <ligand>
        <name>a divalent metal cation</name>
        <dbReference type="ChEBI" id="CHEBI:60240"/>
        <label>1</label>
    </ligand>
</feature>
<dbReference type="InterPro" id="IPR036069">
    <property type="entry name" value="DUF34/NIF3_sf"/>
</dbReference>
<dbReference type="AlphaFoldDB" id="A0A0D5YV44"/>
<comment type="subunit">
    <text evidence="2">Homohexamer.</text>
</comment>
<dbReference type="PANTHER" id="PTHR13799:SF14">
    <property type="entry name" value="GTP CYCLOHYDROLASE 1 TYPE 2 HOMOLOG"/>
    <property type="match status" value="1"/>
</dbReference>
<feature type="binding site" evidence="6">
    <location>
        <position position="331"/>
    </location>
    <ligand>
        <name>a divalent metal cation</name>
        <dbReference type="ChEBI" id="CHEBI:60240"/>
        <label>1</label>
    </ligand>
</feature>
<evidence type="ECO:0000256" key="2">
    <source>
        <dbReference type="ARBA" id="ARBA00011643"/>
    </source>
</evidence>
<evidence type="ECO:0000256" key="3">
    <source>
        <dbReference type="ARBA" id="ARBA00022112"/>
    </source>
</evidence>
<dbReference type="HOGENOM" id="CLU_037423_1_0_10"/>
<dbReference type="EMBL" id="CP011071">
    <property type="protein sequence ID" value="AKA35769.1"/>
    <property type="molecule type" value="Genomic_DNA"/>
</dbReference>
<dbReference type="OrthoDB" id="9792792at2"/>